<gene>
    <name evidence="10" type="ORF">IDSA_08245</name>
</gene>
<evidence type="ECO:0000256" key="4">
    <source>
        <dbReference type="ARBA" id="ARBA00023004"/>
    </source>
</evidence>
<evidence type="ECO:0000256" key="1">
    <source>
        <dbReference type="ARBA" id="ARBA00022448"/>
    </source>
</evidence>
<evidence type="ECO:0000313" key="11">
    <source>
        <dbReference type="Proteomes" id="UP000054363"/>
    </source>
</evidence>
<dbReference type="Gene3D" id="3.40.50.80">
    <property type="entry name" value="Nucleotide-binding domain of ferredoxin-NADP reductase (FNR) module"/>
    <property type="match status" value="1"/>
</dbReference>
<dbReference type="PROSITE" id="PS51085">
    <property type="entry name" value="2FE2S_FER_2"/>
    <property type="match status" value="1"/>
</dbReference>
<dbReference type="InterPro" id="IPR017938">
    <property type="entry name" value="Riboflavin_synthase-like_b-brl"/>
</dbReference>
<keyword evidence="11" id="KW-1185">Reference proteome</keyword>
<sequence>MMRFFQWLHRWVSLIIVIQVLLWLVSGFYFSLNGHHGMSGHQYLEHGDHAMLSEVAPTVDVADIRQRYPDAKTIRLHSIAGIPQFIVTSVDDTHYLNGLTGAVWTTSPELATTIAMSTYNGPGDVQEVSAIQGSDEILNWDDAGYQVNLEDDLNTRIYIDAASGQMLNHRNTPWTLADWAFRLHFMDYSGGRSFNHLLIWSAGLLALWFSLSGLILLINNFAKGDMNPRRKPTMLEHLQREQKPVASSCGGGGTCGLCKVTLEGDDLPAPTPAEKILLSESEIEGGLRLSCQHRVDDKYSIKLPDHDAATVTLELATRRLLSPSIVELTFNSSEAVSYQAGQFMQFCIPHREQVLTRHYSMATSPDPHRFVFTVRQMPSPSEKIPPGIGSTYLCGMEKGATIEAIGPFGDFILSENSQRTQLFIGGGAGIAPLRALLQTELSRSQPRSCVFFYGARHVNELCYRNEFTGVDQLEYIPVISEPKENQGWKGATGFVHEEVEAWIRNQDVNQLDVYVCGPPPMLKATMAMLAEAGVPRDQIRFDDFGI</sequence>
<dbReference type="OrthoDB" id="9806195at2"/>
<dbReference type="PANTHER" id="PTHR43644">
    <property type="entry name" value="NA(+)-TRANSLOCATING NADH-QUINONE REDUCTASE SUBUNIT"/>
    <property type="match status" value="1"/>
</dbReference>
<dbReference type="InterPro" id="IPR008333">
    <property type="entry name" value="Cbr1-like_FAD-bd_dom"/>
</dbReference>
<comment type="caution">
    <text evidence="10">The sequence shown here is derived from an EMBL/GenBank/DDBJ whole genome shotgun (WGS) entry which is preliminary data.</text>
</comment>
<reference evidence="10 11" key="1">
    <citation type="submission" date="2014-06" db="EMBL/GenBank/DDBJ databases">
        <title>The draft genome sequence of Idiomarina salinarum ISL-52.</title>
        <authorList>
            <person name="Du J."/>
            <person name="Shao Z."/>
        </authorList>
    </citation>
    <scope>NUCLEOTIDE SEQUENCE [LARGE SCALE GENOMIC DNA]</scope>
    <source>
        <strain evidence="10 11">ISL-52</strain>
    </source>
</reference>
<dbReference type="InterPro" id="IPR039261">
    <property type="entry name" value="FNR_nucleotide-bd"/>
</dbReference>
<dbReference type="InterPro" id="IPR001041">
    <property type="entry name" value="2Fe-2S_ferredoxin-type"/>
</dbReference>
<dbReference type="EMBL" id="JPER01000004">
    <property type="protein sequence ID" value="KFZ30521.1"/>
    <property type="molecule type" value="Genomic_DNA"/>
</dbReference>
<dbReference type="Pfam" id="PF00111">
    <property type="entry name" value="Fer2"/>
    <property type="match status" value="1"/>
</dbReference>
<dbReference type="PROSITE" id="PS51384">
    <property type="entry name" value="FAD_FR"/>
    <property type="match status" value="1"/>
</dbReference>
<dbReference type="eggNOG" id="COG2871">
    <property type="taxonomic scope" value="Bacteria"/>
</dbReference>
<dbReference type="SUPFAM" id="SSF63380">
    <property type="entry name" value="Riboflavin synthase domain-like"/>
    <property type="match status" value="1"/>
</dbReference>
<keyword evidence="7" id="KW-0812">Transmembrane</keyword>
<dbReference type="PRINTS" id="PR00410">
    <property type="entry name" value="PHEHYDRXLASE"/>
</dbReference>
<keyword evidence="2" id="KW-0285">Flavoprotein</keyword>
<comment type="cofactor">
    <cofactor evidence="6">
        <name>[2Fe-2S] cluster</name>
        <dbReference type="ChEBI" id="CHEBI:190135"/>
    </cofactor>
</comment>
<accession>A0A094JD72</accession>
<dbReference type="InterPro" id="IPR012675">
    <property type="entry name" value="Beta-grasp_dom_sf"/>
</dbReference>
<dbReference type="PANTHER" id="PTHR43644:SF1">
    <property type="entry name" value="NAD(P)H-FLAVIN REDUCTASE"/>
    <property type="match status" value="1"/>
</dbReference>
<evidence type="ECO:0000256" key="2">
    <source>
        <dbReference type="ARBA" id="ARBA00022630"/>
    </source>
</evidence>
<keyword evidence="7" id="KW-0472">Membrane</keyword>
<evidence type="ECO:0000259" key="9">
    <source>
        <dbReference type="PROSITE" id="PS51384"/>
    </source>
</evidence>
<dbReference type="Pfam" id="PF00175">
    <property type="entry name" value="NAD_binding_1"/>
    <property type="match status" value="1"/>
</dbReference>
<evidence type="ECO:0000256" key="5">
    <source>
        <dbReference type="ARBA" id="ARBA00023075"/>
    </source>
</evidence>
<dbReference type="RefSeq" id="WP_034775763.1">
    <property type="nucleotide sequence ID" value="NZ_JPER01000004.1"/>
</dbReference>
<dbReference type="AlphaFoldDB" id="A0A094JD72"/>
<keyword evidence="4" id="KW-0408">Iron</keyword>
<name>A0A094JD72_9GAMM</name>
<dbReference type="Proteomes" id="UP000054363">
    <property type="component" value="Unassembled WGS sequence"/>
</dbReference>
<dbReference type="Gene3D" id="2.40.30.10">
    <property type="entry name" value="Translation factors"/>
    <property type="match status" value="1"/>
</dbReference>
<organism evidence="10 11">
    <name type="scientific">Pseudidiomarina salinarum</name>
    <dbReference type="NCBI Taxonomy" id="435908"/>
    <lineage>
        <taxon>Bacteria</taxon>
        <taxon>Pseudomonadati</taxon>
        <taxon>Pseudomonadota</taxon>
        <taxon>Gammaproteobacteria</taxon>
        <taxon>Alteromonadales</taxon>
        <taxon>Idiomarinaceae</taxon>
        <taxon>Pseudidiomarina</taxon>
    </lineage>
</organism>
<dbReference type="SUPFAM" id="SSF54292">
    <property type="entry name" value="2Fe-2S ferredoxin-like"/>
    <property type="match status" value="1"/>
</dbReference>
<dbReference type="Pfam" id="PF00970">
    <property type="entry name" value="FAD_binding_6"/>
    <property type="match status" value="1"/>
</dbReference>
<feature type="transmembrane region" description="Helical" evidence="7">
    <location>
        <begin position="197"/>
        <end position="222"/>
    </location>
</feature>
<dbReference type="InterPro" id="IPR036010">
    <property type="entry name" value="2Fe-2S_ferredoxin-like_sf"/>
</dbReference>
<keyword evidence="5" id="KW-0830">Ubiquinone</keyword>
<feature type="transmembrane region" description="Helical" evidence="7">
    <location>
        <begin position="12"/>
        <end position="32"/>
    </location>
</feature>
<proteinExistence type="predicted"/>
<keyword evidence="1" id="KW-0813">Transport</keyword>
<dbReference type="PRINTS" id="PR00371">
    <property type="entry name" value="FPNCR"/>
</dbReference>
<dbReference type="Gene3D" id="3.10.20.30">
    <property type="match status" value="1"/>
</dbReference>
<keyword evidence="7" id="KW-1133">Transmembrane helix</keyword>
<dbReference type="SUPFAM" id="SSF52343">
    <property type="entry name" value="Ferredoxin reductase-like, C-terminal NADP-linked domain"/>
    <property type="match status" value="1"/>
</dbReference>
<evidence type="ECO:0000259" key="8">
    <source>
        <dbReference type="PROSITE" id="PS51085"/>
    </source>
</evidence>
<dbReference type="InterPro" id="IPR001709">
    <property type="entry name" value="Flavoprot_Pyr_Nucl_cyt_Rdtase"/>
</dbReference>
<dbReference type="InterPro" id="IPR017927">
    <property type="entry name" value="FAD-bd_FR_type"/>
</dbReference>
<dbReference type="InterPro" id="IPR001433">
    <property type="entry name" value="OxRdtase_FAD/NAD-bd"/>
</dbReference>
<feature type="domain" description="2Fe-2S ferredoxin-type" evidence="8">
    <location>
        <begin position="212"/>
        <end position="307"/>
    </location>
</feature>
<evidence type="ECO:0000256" key="6">
    <source>
        <dbReference type="ARBA" id="ARBA00034078"/>
    </source>
</evidence>
<evidence type="ECO:0000313" key="10">
    <source>
        <dbReference type="EMBL" id="KFZ30521.1"/>
    </source>
</evidence>
<dbReference type="GO" id="GO:0051536">
    <property type="term" value="F:iron-sulfur cluster binding"/>
    <property type="evidence" value="ECO:0007669"/>
    <property type="project" value="InterPro"/>
</dbReference>
<dbReference type="GO" id="GO:0016491">
    <property type="term" value="F:oxidoreductase activity"/>
    <property type="evidence" value="ECO:0007669"/>
    <property type="project" value="InterPro"/>
</dbReference>
<keyword evidence="3" id="KW-0274">FAD</keyword>
<protein>
    <submittedName>
        <fullName evidence="10">NADH:quinone oxidoreductase</fullName>
    </submittedName>
</protein>
<evidence type="ECO:0000256" key="3">
    <source>
        <dbReference type="ARBA" id="ARBA00022827"/>
    </source>
</evidence>
<evidence type="ECO:0000256" key="7">
    <source>
        <dbReference type="SAM" id="Phobius"/>
    </source>
</evidence>
<feature type="domain" description="FAD-binding FR-type" evidence="9">
    <location>
        <begin position="308"/>
        <end position="414"/>
    </location>
</feature>
<dbReference type="STRING" id="435908.IDSA_08245"/>